<protein>
    <submittedName>
        <fullName evidence="1">Uncharacterized protein</fullName>
    </submittedName>
</protein>
<accession>C5LEI1</accession>
<keyword evidence="2" id="KW-1185">Reference proteome</keyword>
<sequence>MAVETEIPFTSIKPGQVILARLSCGADAIGKVMAESFGPKLTMTILSLMAH</sequence>
<dbReference type="InParanoid" id="C5LEI1"/>
<dbReference type="GeneID" id="9050354"/>
<organism evidence="2">
    <name type="scientific">Perkinsus marinus (strain ATCC 50983 / TXsc)</name>
    <dbReference type="NCBI Taxonomy" id="423536"/>
    <lineage>
        <taxon>Eukaryota</taxon>
        <taxon>Sar</taxon>
        <taxon>Alveolata</taxon>
        <taxon>Perkinsozoa</taxon>
        <taxon>Perkinsea</taxon>
        <taxon>Perkinsida</taxon>
        <taxon>Perkinsidae</taxon>
        <taxon>Perkinsus</taxon>
    </lineage>
</organism>
<dbReference type="RefSeq" id="XP_002773046.1">
    <property type="nucleotide sequence ID" value="XM_002773000.1"/>
</dbReference>
<reference evidence="1 2" key="1">
    <citation type="submission" date="2008-07" db="EMBL/GenBank/DDBJ databases">
        <authorList>
            <person name="El-Sayed N."/>
            <person name="Caler E."/>
            <person name="Inman J."/>
            <person name="Amedeo P."/>
            <person name="Hass B."/>
            <person name="Wortman J."/>
        </authorList>
    </citation>
    <scope>NUCLEOTIDE SEQUENCE [LARGE SCALE GENOMIC DNA]</scope>
    <source>
        <strain evidence="2">ATCC 50983 / TXsc</strain>
    </source>
</reference>
<evidence type="ECO:0000313" key="2">
    <source>
        <dbReference type="Proteomes" id="UP000007800"/>
    </source>
</evidence>
<evidence type="ECO:0000313" key="1">
    <source>
        <dbReference type="EMBL" id="EER04862.1"/>
    </source>
</evidence>
<name>C5LEI1_PERM5</name>
<dbReference type="AlphaFoldDB" id="C5LEI1"/>
<dbReference type="Proteomes" id="UP000007800">
    <property type="component" value="Unassembled WGS sequence"/>
</dbReference>
<proteinExistence type="predicted"/>
<dbReference type="EMBL" id="GG681294">
    <property type="protein sequence ID" value="EER04862.1"/>
    <property type="molecule type" value="Genomic_DNA"/>
</dbReference>
<gene>
    <name evidence="1" type="ORF">Pmar_PMAR026180</name>
</gene>